<keyword evidence="4" id="KW-1185">Reference proteome</keyword>
<dbReference type="EMBL" id="ASQA01000033">
    <property type="protein sequence ID" value="ETT82839.1"/>
    <property type="molecule type" value="Genomic_DNA"/>
</dbReference>
<dbReference type="InterPro" id="IPR029046">
    <property type="entry name" value="LolA/LolB/LppX"/>
</dbReference>
<dbReference type="InterPro" id="IPR052944">
    <property type="entry name" value="Sporulation_related"/>
</dbReference>
<reference evidence="3 4" key="1">
    <citation type="journal article" date="2014" name="BMC Genomics">
        <title>Genomic comparison of sporeforming bacilli isolated from milk.</title>
        <authorList>
            <person name="Moreno Switt A.I."/>
            <person name="Andrus A.D."/>
            <person name="Ranieri M.L."/>
            <person name="Orsi R.H."/>
            <person name="Ivy R."/>
            <person name="den Bakker H.C."/>
            <person name="Martin N.H."/>
            <person name="Wiedmann M."/>
            <person name="Boor K.J."/>
        </authorList>
    </citation>
    <scope>NUCLEOTIDE SEQUENCE [LARGE SCALE GENOMIC DNA]</scope>
    <source>
        <strain evidence="3 4">FSL R5-213</strain>
    </source>
</reference>
<dbReference type="RefSeq" id="WP_143691045.1">
    <property type="nucleotide sequence ID" value="NZ_ASQA01000033.1"/>
</dbReference>
<dbReference type="AlphaFoldDB" id="W4ERD8"/>
<evidence type="ECO:0008006" key="5">
    <source>
        <dbReference type="Google" id="ProtNLM"/>
    </source>
</evidence>
<dbReference type="Gene3D" id="2.50.20.10">
    <property type="entry name" value="Lipoprotein localisation LolA/LolB/LppX"/>
    <property type="match status" value="1"/>
</dbReference>
<feature type="region of interest" description="Disordered" evidence="1">
    <location>
        <begin position="209"/>
        <end position="269"/>
    </location>
</feature>
<proteinExistence type="predicted"/>
<comment type="caution">
    <text evidence="3">The sequence shown here is derived from an EMBL/GenBank/DDBJ whole genome shotgun (WGS) entry which is preliminary data.</text>
</comment>
<evidence type="ECO:0000313" key="4">
    <source>
        <dbReference type="Proteomes" id="UP000019062"/>
    </source>
</evidence>
<feature type="chain" id="PRO_5039206333" description="Sporulation protein" evidence="2">
    <location>
        <begin position="21"/>
        <end position="389"/>
    </location>
</feature>
<dbReference type="Proteomes" id="UP000019062">
    <property type="component" value="Unassembled WGS sequence"/>
</dbReference>
<evidence type="ECO:0000256" key="2">
    <source>
        <dbReference type="SAM" id="SignalP"/>
    </source>
</evidence>
<feature type="signal peptide" evidence="2">
    <location>
        <begin position="1"/>
        <end position="20"/>
    </location>
</feature>
<keyword evidence="2" id="KW-0732">Signal</keyword>
<dbReference type="PANTHER" id="PTHR37507:SF2">
    <property type="entry name" value="SPORULATION PROTEIN YDCC"/>
    <property type="match status" value="1"/>
</dbReference>
<dbReference type="PATRIC" id="fig|1227360.4.peg.2664"/>
<evidence type="ECO:0000256" key="1">
    <source>
        <dbReference type="SAM" id="MobiDB-lite"/>
    </source>
</evidence>
<organism evidence="3 4">
    <name type="scientific">Viridibacillus arenosi FSL R5-213</name>
    <dbReference type="NCBI Taxonomy" id="1227360"/>
    <lineage>
        <taxon>Bacteria</taxon>
        <taxon>Bacillati</taxon>
        <taxon>Bacillota</taxon>
        <taxon>Bacilli</taxon>
        <taxon>Bacillales</taxon>
        <taxon>Caryophanaceae</taxon>
        <taxon>Viridibacillus</taxon>
    </lineage>
</organism>
<gene>
    <name evidence="3" type="ORF">C176_13057</name>
</gene>
<dbReference type="PANTHER" id="PTHR37507">
    <property type="entry name" value="SPORULATION PROTEIN YDCC"/>
    <property type="match status" value="1"/>
</dbReference>
<sequence length="389" mass="42987">MRKRFIVFALLMIVSLVLGACGSNSKEAVLKKTSNKWTETKGYDLTAQMEIKSGAEPRTYDVNVWHTKPDFYRVAVAQQGEKDSQMIIRNEDGVFVVTPSMKKTYKFQSDWPKQNSQAYLIGALAEDLKADENAKMTESDKSYVFEVKTRNNHSKMLPYQQIFIDKKTLLPTKVSVLNEAKEEQIVITFKKISLGTSRKGTDYAVEDFSKKGANDKGTTDETATKENATDEKAEGTTTEKENAKDDSGKTSENATGEDKAGTKSVTGDAQAGAEIENPEFQTHYPVLKWDNVKLTDEKTVASADGERRILTFEGDKPFTVIEQAAKTNPLSVPVFAPGDPADLGFTIGAITDNSISWEKNGVSFFIATNSLTREEMVEVASSMVNGEVK</sequence>
<dbReference type="PROSITE" id="PS51257">
    <property type="entry name" value="PROKAR_LIPOPROTEIN"/>
    <property type="match status" value="1"/>
</dbReference>
<dbReference type="SUPFAM" id="SSF89392">
    <property type="entry name" value="Prokaryotic lipoproteins and lipoprotein localization factors"/>
    <property type="match status" value="1"/>
</dbReference>
<dbReference type="eggNOG" id="COG2834">
    <property type="taxonomic scope" value="Bacteria"/>
</dbReference>
<feature type="compositionally biased region" description="Basic and acidic residues" evidence="1">
    <location>
        <begin position="209"/>
        <end position="249"/>
    </location>
</feature>
<accession>W4ERD8</accession>
<evidence type="ECO:0000313" key="3">
    <source>
        <dbReference type="EMBL" id="ETT82839.1"/>
    </source>
</evidence>
<name>W4ERD8_9BACL</name>
<protein>
    <recommendedName>
        <fullName evidence="5">Sporulation protein</fullName>
    </recommendedName>
</protein>